<evidence type="ECO:0000259" key="1">
    <source>
        <dbReference type="Pfam" id="PF12728"/>
    </source>
</evidence>
<dbReference type="InterPro" id="IPR041657">
    <property type="entry name" value="HTH_17"/>
</dbReference>
<feature type="domain" description="Helix-turn-helix" evidence="1">
    <location>
        <begin position="72"/>
        <end position="119"/>
    </location>
</feature>
<dbReference type="RefSeq" id="WP_150442865.1">
    <property type="nucleotide sequence ID" value="NZ_VYKL01000062.1"/>
</dbReference>
<dbReference type="EMBL" id="VYKL01000062">
    <property type="protein sequence ID" value="KAA9012297.1"/>
    <property type="molecule type" value="Genomic_DNA"/>
</dbReference>
<protein>
    <submittedName>
        <fullName evidence="2">Helix-turn-helix domain-containing protein</fullName>
    </submittedName>
</protein>
<organism evidence="2 3">
    <name type="scientific">Niallia endozanthoxylica</name>
    <dbReference type="NCBI Taxonomy" id="2036016"/>
    <lineage>
        <taxon>Bacteria</taxon>
        <taxon>Bacillati</taxon>
        <taxon>Bacillota</taxon>
        <taxon>Bacilli</taxon>
        <taxon>Bacillales</taxon>
        <taxon>Bacillaceae</taxon>
        <taxon>Niallia</taxon>
    </lineage>
</organism>
<dbReference type="AlphaFoldDB" id="A0A5J5GWC2"/>
<name>A0A5J5GWC2_9BACI</name>
<feature type="domain" description="Helix-turn-helix" evidence="1">
    <location>
        <begin position="11"/>
        <end position="64"/>
    </location>
</feature>
<dbReference type="Proteomes" id="UP000326671">
    <property type="component" value="Unassembled WGS sequence"/>
</dbReference>
<keyword evidence="3" id="KW-1185">Reference proteome</keyword>
<evidence type="ECO:0000313" key="2">
    <source>
        <dbReference type="EMBL" id="KAA9012297.1"/>
    </source>
</evidence>
<dbReference type="SUPFAM" id="SSF47598">
    <property type="entry name" value="Ribbon-helix-helix"/>
    <property type="match status" value="1"/>
</dbReference>
<gene>
    <name evidence="2" type="ORF">F4V44_25910</name>
</gene>
<dbReference type="Pfam" id="PF12728">
    <property type="entry name" value="HTH_17"/>
    <property type="match status" value="2"/>
</dbReference>
<dbReference type="SUPFAM" id="SSF46955">
    <property type="entry name" value="Putative DNA-binding domain"/>
    <property type="match status" value="1"/>
</dbReference>
<dbReference type="InterPro" id="IPR009061">
    <property type="entry name" value="DNA-bd_dom_put_sf"/>
</dbReference>
<proteinExistence type="predicted"/>
<comment type="caution">
    <text evidence="2">The sequence shown here is derived from an EMBL/GenBank/DDBJ whole genome shotgun (WGS) entry which is preliminary data.</text>
</comment>
<dbReference type="Gene3D" id="1.10.1660.10">
    <property type="match status" value="1"/>
</dbReference>
<sequence>MELGRSEINEWYTQKQVAERLGVSKATVYHYAKQGKIRKISDPHRLHREARYYKEEVDRLAREREQYPTGMRPSEVAKQLGLSVQSVYKYIKDGTIKAVEVPFGDERTNYVISEEAFLEAKELFQSLEFERVRKNEYYDSDYNIALFQYFQSQDSTAARVMKDTELNWGFYLPYYQKWVNYNEGIEKYGLEPCYEIHKDILDYKGYVHIQIPKGEDILYPFIDFLYESWGIENVGIREQEQGVYISLKAGELSLPQSIPFNLDLLIPFIKEGTIEIAEGLFIVRSAYRKTNLELPIKMLDEVKQLAEKKNLTMSQWVEQVIQQALQMEES</sequence>
<dbReference type="OrthoDB" id="1798833at2"/>
<dbReference type="GO" id="GO:0006355">
    <property type="term" value="P:regulation of DNA-templated transcription"/>
    <property type="evidence" value="ECO:0007669"/>
    <property type="project" value="InterPro"/>
</dbReference>
<reference evidence="2 3" key="1">
    <citation type="submission" date="2019-09" db="EMBL/GenBank/DDBJ databases">
        <title>Whole genome sequences of isolates from the Mars Exploration Rovers.</title>
        <authorList>
            <person name="Seuylemezian A."/>
            <person name="Vaishampayan P."/>
        </authorList>
    </citation>
    <scope>NUCLEOTIDE SEQUENCE [LARGE SCALE GENOMIC DNA]</scope>
    <source>
        <strain evidence="2 3">MER_TA_151</strain>
    </source>
</reference>
<dbReference type="InterPro" id="IPR010985">
    <property type="entry name" value="Ribbon_hlx_hlx"/>
</dbReference>
<accession>A0A5J5GWC2</accession>
<evidence type="ECO:0000313" key="3">
    <source>
        <dbReference type="Proteomes" id="UP000326671"/>
    </source>
</evidence>